<gene>
    <name evidence="1" type="ORF">B0H66DRAFT_582506</name>
</gene>
<name>A0AAE0I634_9PEZI</name>
<accession>A0AAE0I634</accession>
<protein>
    <submittedName>
        <fullName evidence="1">Uncharacterized protein</fullName>
    </submittedName>
</protein>
<evidence type="ECO:0000313" key="1">
    <source>
        <dbReference type="EMBL" id="KAK3319166.1"/>
    </source>
</evidence>
<keyword evidence="2" id="KW-1185">Reference proteome</keyword>
<reference evidence="1" key="1">
    <citation type="journal article" date="2023" name="Mol. Phylogenet. Evol.">
        <title>Genome-scale phylogeny and comparative genomics of the fungal order Sordariales.</title>
        <authorList>
            <person name="Hensen N."/>
            <person name="Bonometti L."/>
            <person name="Westerberg I."/>
            <person name="Brannstrom I.O."/>
            <person name="Guillou S."/>
            <person name="Cros-Aarteil S."/>
            <person name="Calhoun S."/>
            <person name="Haridas S."/>
            <person name="Kuo A."/>
            <person name="Mondo S."/>
            <person name="Pangilinan J."/>
            <person name="Riley R."/>
            <person name="LaButti K."/>
            <person name="Andreopoulos B."/>
            <person name="Lipzen A."/>
            <person name="Chen C."/>
            <person name="Yan M."/>
            <person name="Daum C."/>
            <person name="Ng V."/>
            <person name="Clum A."/>
            <person name="Steindorff A."/>
            <person name="Ohm R.A."/>
            <person name="Martin F."/>
            <person name="Silar P."/>
            <person name="Natvig D.O."/>
            <person name="Lalanne C."/>
            <person name="Gautier V."/>
            <person name="Ament-Velasquez S.L."/>
            <person name="Kruys A."/>
            <person name="Hutchinson M.I."/>
            <person name="Powell A.J."/>
            <person name="Barry K."/>
            <person name="Miller A.N."/>
            <person name="Grigoriev I.V."/>
            <person name="Debuchy R."/>
            <person name="Gladieux P."/>
            <person name="Hiltunen Thoren M."/>
            <person name="Johannesson H."/>
        </authorList>
    </citation>
    <scope>NUCLEOTIDE SEQUENCE</scope>
    <source>
        <strain evidence="1">CBS 118394</strain>
    </source>
</reference>
<reference evidence="1" key="2">
    <citation type="submission" date="2023-06" db="EMBL/GenBank/DDBJ databases">
        <authorList>
            <consortium name="Lawrence Berkeley National Laboratory"/>
            <person name="Haridas S."/>
            <person name="Hensen N."/>
            <person name="Bonometti L."/>
            <person name="Westerberg I."/>
            <person name="Brannstrom I.O."/>
            <person name="Guillou S."/>
            <person name="Cros-Aarteil S."/>
            <person name="Calhoun S."/>
            <person name="Kuo A."/>
            <person name="Mondo S."/>
            <person name="Pangilinan J."/>
            <person name="Riley R."/>
            <person name="Labutti K."/>
            <person name="Andreopoulos B."/>
            <person name="Lipzen A."/>
            <person name="Chen C."/>
            <person name="Yanf M."/>
            <person name="Daum C."/>
            <person name="Ng V."/>
            <person name="Clum A."/>
            <person name="Steindorff A."/>
            <person name="Ohm R."/>
            <person name="Martin F."/>
            <person name="Silar P."/>
            <person name="Natvig D."/>
            <person name="Lalanne C."/>
            <person name="Gautier V."/>
            <person name="Ament-Velasquez S.L."/>
            <person name="Kruys A."/>
            <person name="Hutchinson M.I."/>
            <person name="Powell A.J."/>
            <person name="Barry K."/>
            <person name="Miller A.N."/>
            <person name="Grigoriev I.V."/>
            <person name="Debuchy R."/>
            <person name="Gladieux P."/>
            <person name="Thoren M.H."/>
            <person name="Johannesson H."/>
        </authorList>
    </citation>
    <scope>NUCLEOTIDE SEQUENCE</scope>
    <source>
        <strain evidence="1">CBS 118394</strain>
    </source>
</reference>
<organism evidence="1 2">
    <name type="scientific">Apodospora peruviana</name>
    <dbReference type="NCBI Taxonomy" id="516989"/>
    <lineage>
        <taxon>Eukaryota</taxon>
        <taxon>Fungi</taxon>
        <taxon>Dikarya</taxon>
        <taxon>Ascomycota</taxon>
        <taxon>Pezizomycotina</taxon>
        <taxon>Sordariomycetes</taxon>
        <taxon>Sordariomycetidae</taxon>
        <taxon>Sordariales</taxon>
        <taxon>Lasiosphaeriaceae</taxon>
        <taxon>Apodospora</taxon>
    </lineage>
</organism>
<dbReference type="AlphaFoldDB" id="A0AAE0I634"/>
<dbReference type="Proteomes" id="UP001283341">
    <property type="component" value="Unassembled WGS sequence"/>
</dbReference>
<dbReference type="EMBL" id="JAUEDM010000004">
    <property type="protein sequence ID" value="KAK3319166.1"/>
    <property type="molecule type" value="Genomic_DNA"/>
</dbReference>
<comment type="caution">
    <text evidence="1">The sequence shown here is derived from an EMBL/GenBank/DDBJ whole genome shotgun (WGS) entry which is preliminary data.</text>
</comment>
<proteinExistence type="predicted"/>
<evidence type="ECO:0000313" key="2">
    <source>
        <dbReference type="Proteomes" id="UP001283341"/>
    </source>
</evidence>
<sequence>HLFITVAIGPPGGRSQLRRRDQLASTSHPLLVNSVLFIGAPAVSFGVLQISLCFHERTAHQSRHHPVFSTSTTLGLAFLIC</sequence>
<feature type="non-terminal residue" evidence="1">
    <location>
        <position position="1"/>
    </location>
</feature>